<reference evidence="3" key="1">
    <citation type="journal article" date="2020" name="J. Eukaryot. Microbiol.">
        <title>De novo Sequencing, Assembly and Annotation of the Transcriptome for the Free-Living Testate Amoeba Arcella intermedia.</title>
        <authorList>
            <person name="Ribeiro G.M."/>
            <person name="Porfirio-Sousa A.L."/>
            <person name="Maurer-Alcala X.X."/>
            <person name="Katz L.A."/>
            <person name="Lahr D.J.G."/>
        </authorList>
    </citation>
    <scope>NUCLEOTIDE SEQUENCE</scope>
</reference>
<sequence>MTDKFGGLPVLLDESDVLEVPKCDSCSQALYLVLQVIAPLEKLNLLDRVLYLFSCNNSACPKHTWTLLRKQLPPPSTSPPPPSPSPDPKPTDTWSSLVSKITENKDDEWGNDNDDTWGVGNTASEDLESLLKIRDVTISQKPIIPKSEPKKEQQQKISTSVKTVTMPSFSPIYIEWSPEPPEKTEKLNVPQEWMEDVASEWQGEEYEEDVDRIWKKFKKTIAREPEQCLRYGNTPLTQKKLEIQVPKCEYCSGPRIFEFQLLPTVFDILEDMQIKNALEFANILCYTCEGSCQQAKFCKEFIHKEECL</sequence>
<dbReference type="PANTHER" id="PTHR46421:SF1">
    <property type="entry name" value="PROGRAMMED CELL DEATH PROTEIN 2-LIKE"/>
    <property type="match status" value="1"/>
</dbReference>
<feature type="compositionally biased region" description="Pro residues" evidence="1">
    <location>
        <begin position="72"/>
        <end position="88"/>
    </location>
</feature>
<evidence type="ECO:0000259" key="2">
    <source>
        <dbReference type="Pfam" id="PF04194"/>
    </source>
</evidence>
<dbReference type="GO" id="GO:0005737">
    <property type="term" value="C:cytoplasm"/>
    <property type="evidence" value="ECO:0007669"/>
    <property type="project" value="InterPro"/>
</dbReference>
<dbReference type="EMBL" id="GIBP01005141">
    <property type="protein sequence ID" value="NDV34110.1"/>
    <property type="molecule type" value="Transcribed_RNA"/>
</dbReference>
<dbReference type="InterPro" id="IPR052815">
    <property type="entry name" value="PDCD2-like_regulator"/>
</dbReference>
<dbReference type="AlphaFoldDB" id="A0A6B2LB21"/>
<protein>
    <recommendedName>
        <fullName evidence="2">Programmed cell death protein 2 C-terminal domain-containing protein</fullName>
    </recommendedName>
</protein>
<dbReference type="Pfam" id="PF04194">
    <property type="entry name" value="PDCD2_C"/>
    <property type="match status" value="1"/>
</dbReference>
<feature type="domain" description="Programmed cell death protein 2 C-terminal" evidence="2">
    <location>
        <begin position="211"/>
        <end position="305"/>
    </location>
</feature>
<proteinExistence type="predicted"/>
<evidence type="ECO:0000313" key="3">
    <source>
        <dbReference type="EMBL" id="NDV34110.1"/>
    </source>
</evidence>
<organism evidence="3">
    <name type="scientific">Arcella intermedia</name>
    <dbReference type="NCBI Taxonomy" id="1963864"/>
    <lineage>
        <taxon>Eukaryota</taxon>
        <taxon>Amoebozoa</taxon>
        <taxon>Tubulinea</taxon>
        <taxon>Elardia</taxon>
        <taxon>Arcellinida</taxon>
        <taxon>Sphaerothecina</taxon>
        <taxon>Arcellidae</taxon>
        <taxon>Arcella</taxon>
    </lineage>
</organism>
<dbReference type="InterPro" id="IPR007320">
    <property type="entry name" value="PDCD2_C"/>
</dbReference>
<accession>A0A6B2LB21</accession>
<name>A0A6B2LB21_9EUKA</name>
<evidence type="ECO:0000256" key="1">
    <source>
        <dbReference type="SAM" id="MobiDB-lite"/>
    </source>
</evidence>
<dbReference type="PANTHER" id="PTHR46421">
    <property type="entry name" value="PROGRAMMED CELL DEATH PROTEIN 2-LIKE"/>
    <property type="match status" value="1"/>
</dbReference>
<feature type="region of interest" description="Disordered" evidence="1">
    <location>
        <begin position="71"/>
        <end position="95"/>
    </location>
</feature>